<dbReference type="Pfam" id="PF25598">
    <property type="entry name" value="ARM_PUB"/>
    <property type="match status" value="1"/>
</dbReference>
<dbReference type="InterPro" id="IPR058678">
    <property type="entry name" value="ARM_PUB"/>
</dbReference>
<organism evidence="4 5">
    <name type="scientific">Datura stramonium</name>
    <name type="common">Jimsonweed</name>
    <name type="synonym">Common thornapple</name>
    <dbReference type="NCBI Taxonomy" id="4076"/>
    <lineage>
        <taxon>Eukaryota</taxon>
        <taxon>Viridiplantae</taxon>
        <taxon>Streptophyta</taxon>
        <taxon>Embryophyta</taxon>
        <taxon>Tracheophyta</taxon>
        <taxon>Spermatophyta</taxon>
        <taxon>Magnoliopsida</taxon>
        <taxon>eudicotyledons</taxon>
        <taxon>Gunneridae</taxon>
        <taxon>Pentapetalae</taxon>
        <taxon>asterids</taxon>
        <taxon>lamiids</taxon>
        <taxon>Solanales</taxon>
        <taxon>Solanaceae</taxon>
        <taxon>Solanoideae</taxon>
        <taxon>Datureae</taxon>
        <taxon>Datura</taxon>
    </lineage>
</organism>
<dbReference type="PANTHER" id="PTHR22849:SF115">
    <property type="entry name" value="U-BOX DOMAIN-CONTAINING PROTEIN"/>
    <property type="match status" value="1"/>
</dbReference>
<dbReference type="InterPro" id="IPR016024">
    <property type="entry name" value="ARM-type_fold"/>
</dbReference>
<protein>
    <recommendedName>
        <fullName evidence="2 3">U-box domain-containing protein</fullName>
        <ecNumber evidence="2">2.3.2.27</ecNumber>
    </recommendedName>
    <alternativeName>
        <fullName evidence="2">RING-type E3 ubiquitin transferase PUB</fullName>
    </alternativeName>
</protein>
<comment type="pathway">
    <text evidence="2">Protein modification; protein ubiquitination.</text>
</comment>
<dbReference type="SUPFAM" id="SSF48371">
    <property type="entry name" value="ARM repeat"/>
    <property type="match status" value="1"/>
</dbReference>
<evidence type="ECO:0000256" key="2">
    <source>
        <dbReference type="RuleBase" id="RU369093"/>
    </source>
</evidence>
<dbReference type="PANTHER" id="PTHR22849">
    <property type="entry name" value="WDSAM1 PROTEIN"/>
    <property type="match status" value="1"/>
</dbReference>
<dbReference type="Proteomes" id="UP000823775">
    <property type="component" value="Unassembled WGS sequence"/>
</dbReference>
<comment type="catalytic activity">
    <reaction evidence="2">
        <text>S-ubiquitinyl-[E2 ubiquitin-conjugating enzyme]-L-cysteine + [acceptor protein]-L-lysine = [E2 ubiquitin-conjugating enzyme]-L-cysteine + N(6)-ubiquitinyl-[acceptor protein]-L-lysine.</text>
        <dbReference type="EC" id="2.3.2.27"/>
    </reaction>
</comment>
<sequence length="133" mass="15214">MEEILSTLTILLPLDVKLVKEPICPITTKASLLTIYHMVNSLQLSNEKARSKFADLGLVELLIETLVDCEKSICEKALGILAEFATQEEGRKRQKYALTIPVLIKKFFRALDLAPNFQFQSMETNWKNEKRIM</sequence>
<comment type="caution">
    <text evidence="4">The sequence shown here is derived from an EMBL/GenBank/DDBJ whole genome shotgun (WGS) entry which is preliminary data.</text>
</comment>
<keyword evidence="2" id="KW-0808">Transferase</keyword>
<evidence type="ECO:0000313" key="4">
    <source>
        <dbReference type="EMBL" id="MCD9640768.1"/>
    </source>
</evidence>
<dbReference type="EC" id="2.3.2.27" evidence="2"/>
<accession>A0ABS8V0W9</accession>
<evidence type="ECO:0000313" key="5">
    <source>
        <dbReference type="Proteomes" id="UP000823775"/>
    </source>
</evidence>
<name>A0ABS8V0W9_DATST</name>
<evidence type="ECO:0000256" key="1">
    <source>
        <dbReference type="ARBA" id="ARBA00022786"/>
    </source>
</evidence>
<evidence type="ECO:0000259" key="3">
    <source>
        <dbReference type="Pfam" id="PF25598"/>
    </source>
</evidence>
<feature type="domain" description="U-box" evidence="3">
    <location>
        <begin position="16"/>
        <end position="109"/>
    </location>
</feature>
<dbReference type="EMBL" id="JACEIK010003197">
    <property type="protein sequence ID" value="MCD9640768.1"/>
    <property type="molecule type" value="Genomic_DNA"/>
</dbReference>
<dbReference type="InterPro" id="IPR045185">
    <property type="entry name" value="PUB22/23/24-like"/>
</dbReference>
<reference evidence="4 5" key="1">
    <citation type="journal article" date="2021" name="BMC Genomics">
        <title>Datura genome reveals duplications of psychoactive alkaloid biosynthetic genes and high mutation rate following tissue culture.</title>
        <authorList>
            <person name="Rajewski A."/>
            <person name="Carter-House D."/>
            <person name="Stajich J."/>
            <person name="Litt A."/>
        </authorList>
    </citation>
    <scope>NUCLEOTIDE SEQUENCE [LARGE SCALE GENOMIC DNA]</scope>
    <source>
        <strain evidence="4">AR-01</strain>
    </source>
</reference>
<keyword evidence="5" id="KW-1185">Reference proteome</keyword>
<proteinExistence type="predicted"/>
<gene>
    <name evidence="4" type="ORF">HAX54_026297</name>
</gene>
<keyword evidence="1 2" id="KW-0833">Ubl conjugation pathway</keyword>
<comment type="function">
    <text evidence="2">Functions as an E3 ubiquitin ligase.</text>
</comment>